<evidence type="ECO:0000313" key="1">
    <source>
        <dbReference type="EMBL" id="CAE7581946.1"/>
    </source>
</evidence>
<sequence>MKLAQESQTSISESSINVHSGDLEHHLNESTLDSLGSLDVQSALLARSSRTSVGDHINRTRDEELEESLDAVVSAKFFGSVVNTFKGAAQVVADAGMAVGSAVANAAVVVGNHVIRAPTMRIDQLPQGLKNFAEDLGNQALNVATVTAHTAVHVAQKAATTTIQLAGTVLEHAKKTAEQGAKLATKVGNFIADQARALGGEIAKLGPLAAGLGQAAWNEMKKFISCLRESTSLCQLLIGKECDCSAGSYVEMHHDRMELRCVFSKVSEFSQGFGIKATRAGSGDPSLGLPGEEYAQATKMYNDVLKSRKGLKAMQQAAPQPLCEAGLEIAIDGVSQFSPDVKVTVHTNGDTWFEISGSIRASYDTLVTGQGSCSYTLKRGLPEQPKTKVICAGKFCIMISLQMVAALAIKGVLTGTMDLSTEVEFEISANVFVNKHGRSDVTANSPVMKHQEAVKIGVSADASVKLSVGPELVVWPMPGIPITFAPKMHAEAKARGTIQHSSALLLDQESDWVSHPANTSSNASFSLLEEQESRSNVLEPCGAAAVTIYSDFGITGFGLPAWLRALLDDGLLRHLIHVALMKGAEAMMKMMTGPMQCVPGASAVTNRVMEAASAAASAISNLIPDLGLRWDFKTIQLLQPQKFFCEEVWTTPNFQDSPCASELGCKTAGQGRPDESEVEDVPPAMVTNTPQNTHGTPGCFDLPMGDRFIQLGKWRIADIDGNHFTISHQDHHKVPTLWRGHDGTTHHTHRSGWETHWHAWGRPILPCGQAKQIKFGFQFIQIGNFRIGAVDDNHFSVSQVHSKKTCAIYRNDAQRFWGPRTDWNVLDRSEGAPIGVTVGDRFLQLGNFRLGDADGSHMPLIWTHDGHKRTIEVYTNAGHVAHDNQNWNYVLHRPVAPWTCKGIAEVAHGVCNPNFGSWGDRFVQIGDWRLAALDAHHFSISHKNGNNAQIYKSNGHRYSGRWSDSAWRRPIGLPSGITFGSEFIQIGNFRLAALDHNHMSISHQNGQTAQIFRGHDGTLHPGPRTDWNAWQGHWGRSAGPAGVGYGDRFLQIGNFRIGVGDGSSQHLLLTHTNPGNGNSQTIQVYKYDGTVQGRQPTWTTHLVHRPTQWHCGAIQSILGSCPGITTGPGFIQFGDWRLAAIDWWHFSISHRTIHTSMIFTADGHHHPGSRRDWSGWGLEPRHVAAGEMGEVKLGDRFIQFGKYWRIGEVDSRHFSVSHVHGKTSYIYRADGHLFGGPRTDYNLWSRKYTGKPKGVSFGDRFVQIGSFRVGAVDHWHFSVAHMDGKTVEIYTGDGHRHMGNGHRTDWTTFGRPLADCQVLPESKQLFTSSSLVALYSPAHKRYLQLNKHTQDMAATGVMDGPVDLPYGMAFERFAVVDAGNGNVALHSALSNRFMKMAGDQMTVSPIKAAKHLPAGWGSEFFRVVDAGDGMVALHNPGNNRYVTMEPSGHVRASSHQHAHTLPSGWSWERFYMVPVKNYLQPGTMVALHNAAHNRFLRMHGHYMDGSGHHHAALPDGWTWERFRVVDAGNGMIALYNRIHNRYVKMGWDGHRHTVSCSPHPPTGSSELPNGWGSESFVPVPINAAHNDVALWHPDHHRALTLNGNRVEASQHHVAAQDMNVHWTWQTFRVLVPKASHLAPIRLLGCEKKTAESFGVRGSLKLSLSSSVNASSYSKLSSGSNASTRLFHYGSTVAIFNPLHKRYVQMNKHHQTMSSTGVHHDGDLSLPMHWTYERFTLVDAGHGRVALHNTLSNRFIKMAGDHVTISPIKASNHLPHDWGSEFFEVVDAGHGMVGLHQPGNNRYISMRPDGHLYGSPHHGSDHVPHGWTWQKFFLVPARPYLVPGSVVALYNRPANRFLRMHSTFMDGSGHPPHPPNFPENWGWERFKVVDAGFGRIALHSHSWHRFVKMDHHSVTVSPHSDGSHWPQGWHSEAFVPIPIDPRHNKIVLWHPDFGHCIKQHGHTVIRSPHINAQDVPHSWASEIYEVVTLSDPPAA</sequence>
<dbReference type="SUPFAM" id="SSF50405">
    <property type="entry name" value="Actin-crosslinking proteins"/>
    <property type="match status" value="1"/>
</dbReference>
<dbReference type="Proteomes" id="UP000604046">
    <property type="component" value="Unassembled WGS sequence"/>
</dbReference>
<dbReference type="EMBL" id="CAJNDS010002745">
    <property type="protein sequence ID" value="CAE7581946.1"/>
    <property type="molecule type" value="Genomic_DNA"/>
</dbReference>
<gene>
    <name evidence="1" type="ORF">SNAT2548_LOCUS33201</name>
</gene>
<keyword evidence="2" id="KW-1185">Reference proteome</keyword>
<evidence type="ECO:0000313" key="2">
    <source>
        <dbReference type="Proteomes" id="UP000604046"/>
    </source>
</evidence>
<comment type="caution">
    <text evidence="1">The sequence shown here is derived from an EMBL/GenBank/DDBJ whole genome shotgun (WGS) entry which is preliminary data.</text>
</comment>
<dbReference type="Gene3D" id="2.80.10.50">
    <property type="match status" value="2"/>
</dbReference>
<dbReference type="CDD" id="cd00257">
    <property type="entry name" value="beta-trefoil_FSCN-like"/>
    <property type="match status" value="3"/>
</dbReference>
<proteinExistence type="predicted"/>
<protein>
    <submittedName>
        <fullName evidence="1">Uncharacterized protein</fullName>
    </submittedName>
</protein>
<reference evidence="1" key="1">
    <citation type="submission" date="2021-02" db="EMBL/GenBank/DDBJ databases">
        <authorList>
            <person name="Dougan E. K."/>
            <person name="Rhodes N."/>
            <person name="Thang M."/>
            <person name="Chan C."/>
        </authorList>
    </citation>
    <scope>NUCLEOTIDE SEQUENCE</scope>
</reference>
<name>A0A812UTL6_9DINO</name>
<organism evidence="1 2">
    <name type="scientific">Symbiodinium natans</name>
    <dbReference type="NCBI Taxonomy" id="878477"/>
    <lineage>
        <taxon>Eukaryota</taxon>
        <taxon>Sar</taxon>
        <taxon>Alveolata</taxon>
        <taxon>Dinophyceae</taxon>
        <taxon>Suessiales</taxon>
        <taxon>Symbiodiniaceae</taxon>
        <taxon>Symbiodinium</taxon>
    </lineage>
</organism>
<dbReference type="InterPro" id="IPR008999">
    <property type="entry name" value="Actin-crosslinking"/>
</dbReference>
<accession>A0A812UTL6</accession>